<organism evidence="2">
    <name type="scientific">Solanum chacoense</name>
    <name type="common">Chaco potato</name>
    <dbReference type="NCBI Taxonomy" id="4108"/>
    <lineage>
        <taxon>Eukaryota</taxon>
        <taxon>Viridiplantae</taxon>
        <taxon>Streptophyta</taxon>
        <taxon>Embryophyta</taxon>
        <taxon>Tracheophyta</taxon>
        <taxon>Spermatophyta</taxon>
        <taxon>Magnoliopsida</taxon>
        <taxon>eudicotyledons</taxon>
        <taxon>Gunneridae</taxon>
        <taxon>Pentapetalae</taxon>
        <taxon>asterids</taxon>
        <taxon>lamiids</taxon>
        <taxon>Solanales</taxon>
        <taxon>Solanaceae</taxon>
        <taxon>Solanoideae</taxon>
        <taxon>Solaneae</taxon>
        <taxon>Solanum</taxon>
    </lineage>
</organism>
<sequence length="106" mass="12009">MKTVSSYVIGVAGKDKYCLTGMKLQKDMDMCMWVHVECLQTTIILLTQLMLLVVSSLCFRLRTSEMTVFCQPWELKGLSVWNGLKILVLSSIHYPTRTNALTGYIA</sequence>
<dbReference type="EMBL" id="GEDG01019351">
    <property type="protein sequence ID" value="JAP20017.1"/>
    <property type="molecule type" value="Transcribed_RNA"/>
</dbReference>
<dbReference type="AlphaFoldDB" id="A0A0V0HHU0"/>
<proteinExistence type="predicted"/>
<keyword evidence="1" id="KW-0472">Membrane</keyword>
<keyword evidence="1" id="KW-1133">Transmembrane helix</keyword>
<name>A0A0V0HHU0_SOLCH</name>
<accession>A0A0V0HHU0</accession>
<keyword evidence="1" id="KW-0812">Transmembrane</keyword>
<feature type="transmembrane region" description="Helical" evidence="1">
    <location>
        <begin position="32"/>
        <end position="59"/>
    </location>
</feature>
<reference evidence="2" key="1">
    <citation type="submission" date="2015-12" db="EMBL/GenBank/DDBJ databases">
        <title>Gene expression during late stages of embryo sac development: a critical building block for successful pollen-pistil interactions.</title>
        <authorList>
            <person name="Liu Y."/>
            <person name="Joly V."/>
            <person name="Sabar M."/>
            <person name="Matton D.P."/>
        </authorList>
    </citation>
    <scope>NUCLEOTIDE SEQUENCE</scope>
</reference>
<evidence type="ECO:0000256" key="1">
    <source>
        <dbReference type="SAM" id="Phobius"/>
    </source>
</evidence>
<evidence type="ECO:0000313" key="2">
    <source>
        <dbReference type="EMBL" id="JAP20017.1"/>
    </source>
</evidence>
<protein>
    <submittedName>
        <fullName evidence="2">Putative ovule protein</fullName>
    </submittedName>
</protein>